<organism evidence="1 2">
    <name type="scientific">Sulfidibacter corallicola</name>
    <dbReference type="NCBI Taxonomy" id="2818388"/>
    <lineage>
        <taxon>Bacteria</taxon>
        <taxon>Pseudomonadati</taxon>
        <taxon>Acidobacteriota</taxon>
        <taxon>Holophagae</taxon>
        <taxon>Acanthopleuribacterales</taxon>
        <taxon>Acanthopleuribacteraceae</taxon>
        <taxon>Sulfidibacter</taxon>
    </lineage>
</organism>
<dbReference type="KEGG" id="scor:J3U87_10525"/>
<evidence type="ECO:0000313" key="1">
    <source>
        <dbReference type="EMBL" id="QTD52901.1"/>
    </source>
</evidence>
<dbReference type="EMBL" id="CP071793">
    <property type="protein sequence ID" value="QTD52901.1"/>
    <property type="molecule type" value="Genomic_DNA"/>
</dbReference>
<sequence>MDHVTWFRDIGLPDMGHEFDRVLRGRLTWDWQFDHYVLSFYGTQMLPNRVYSLVVERLNPHNHRVIEKPACDDWL</sequence>
<reference evidence="1" key="1">
    <citation type="submission" date="2021-03" db="EMBL/GenBank/DDBJ databases">
        <title>Acanthopleuribacteraceae sp. M133.</title>
        <authorList>
            <person name="Wang G."/>
        </authorList>
    </citation>
    <scope>NUCLEOTIDE SEQUENCE</scope>
    <source>
        <strain evidence="1">M133</strain>
    </source>
</reference>
<accession>A0A8A4TUV4</accession>
<gene>
    <name evidence="1" type="ORF">J3U87_10525</name>
</gene>
<dbReference type="Proteomes" id="UP000663929">
    <property type="component" value="Chromosome"/>
</dbReference>
<dbReference type="AlphaFoldDB" id="A0A8A4TUV4"/>
<proteinExistence type="predicted"/>
<name>A0A8A4TUV4_SULCO</name>
<keyword evidence="2" id="KW-1185">Reference proteome</keyword>
<dbReference type="RefSeq" id="WP_237382999.1">
    <property type="nucleotide sequence ID" value="NZ_CP071793.1"/>
</dbReference>
<evidence type="ECO:0000313" key="2">
    <source>
        <dbReference type="Proteomes" id="UP000663929"/>
    </source>
</evidence>
<protein>
    <submittedName>
        <fullName evidence="1">Uncharacterized protein</fullName>
    </submittedName>
</protein>